<organism evidence="2 3">
    <name type="scientific">Nadsonia fulvescens var. elongata DSM 6958</name>
    <dbReference type="NCBI Taxonomy" id="857566"/>
    <lineage>
        <taxon>Eukaryota</taxon>
        <taxon>Fungi</taxon>
        <taxon>Dikarya</taxon>
        <taxon>Ascomycota</taxon>
        <taxon>Saccharomycotina</taxon>
        <taxon>Dipodascomycetes</taxon>
        <taxon>Dipodascales</taxon>
        <taxon>Dipodascales incertae sedis</taxon>
        <taxon>Nadsonia</taxon>
    </lineage>
</organism>
<dbReference type="SUPFAM" id="SSF69065">
    <property type="entry name" value="RNase III domain-like"/>
    <property type="match status" value="1"/>
</dbReference>
<dbReference type="OrthoDB" id="2281895at2759"/>
<dbReference type="STRING" id="857566.A0A1E3PJG9"/>
<dbReference type="Gene3D" id="1.10.1520.10">
    <property type="entry name" value="Ribonuclease III domain"/>
    <property type="match status" value="1"/>
</dbReference>
<dbReference type="GO" id="GO:0004525">
    <property type="term" value="F:ribonuclease III activity"/>
    <property type="evidence" value="ECO:0007669"/>
    <property type="project" value="InterPro"/>
</dbReference>
<sequence length="225" mass="24739">MFNLLPRSTARGVTHTFIRSISYIKTPVRGLKKAQDSAMITAKGELRPWSTDAANLSGLKDFLGSEFALPDSLALQVLTHKSFQHGFKGYNEKLALIGDKLLKVHIDSYAIQQESTNVTRVNQINFDCLGSPMNKFLSNTNVLGEFALRHGLTDSIYWKCRLDNLGQSSPADSGLYSVAEKTMTAIVGAISLHHGGAKAAQFVNQKLLQGEDSLINIADEKYDSY</sequence>
<feature type="domain" description="RNase III" evidence="1">
    <location>
        <begin position="71"/>
        <end position="209"/>
    </location>
</feature>
<dbReference type="PANTHER" id="PTHR28160">
    <property type="entry name" value="54S RIBOSOMAL PROTEIN L15, MITOCHONDRIAL"/>
    <property type="match status" value="1"/>
</dbReference>
<proteinExistence type="predicted"/>
<dbReference type="GO" id="GO:0006396">
    <property type="term" value="P:RNA processing"/>
    <property type="evidence" value="ECO:0007669"/>
    <property type="project" value="InterPro"/>
</dbReference>
<dbReference type="AlphaFoldDB" id="A0A1E3PJG9"/>
<dbReference type="Pfam" id="PF14622">
    <property type="entry name" value="Ribonucleas_3_3"/>
    <property type="match status" value="1"/>
</dbReference>
<dbReference type="GO" id="GO:0032543">
    <property type="term" value="P:mitochondrial translation"/>
    <property type="evidence" value="ECO:0007669"/>
    <property type="project" value="InterPro"/>
</dbReference>
<protein>
    <recommendedName>
        <fullName evidence="1">RNase III domain-containing protein</fullName>
    </recommendedName>
</protein>
<evidence type="ECO:0000313" key="3">
    <source>
        <dbReference type="Proteomes" id="UP000095009"/>
    </source>
</evidence>
<dbReference type="GO" id="GO:0003735">
    <property type="term" value="F:structural constituent of ribosome"/>
    <property type="evidence" value="ECO:0007669"/>
    <property type="project" value="InterPro"/>
</dbReference>
<dbReference type="InterPro" id="IPR040030">
    <property type="entry name" value="Ribosomal_mL57"/>
</dbReference>
<dbReference type="InterPro" id="IPR036389">
    <property type="entry name" value="RNase_III_sf"/>
</dbReference>
<dbReference type="Proteomes" id="UP000095009">
    <property type="component" value="Unassembled WGS sequence"/>
</dbReference>
<name>A0A1E3PJG9_9ASCO</name>
<dbReference type="EMBL" id="KV454409">
    <property type="protein sequence ID" value="ODQ65573.1"/>
    <property type="molecule type" value="Genomic_DNA"/>
</dbReference>
<dbReference type="PANTHER" id="PTHR28160:SF1">
    <property type="entry name" value="LARGE RIBOSOMAL SUBUNIT PROTEIN ML57"/>
    <property type="match status" value="1"/>
</dbReference>
<dbReference type="GO" id="GO:0005762">
    <property type="term" value="C:mitochondrial large ribosomal subunit"/>
    <property type="evidence" value="ECO:0007669"/>
    <property type="project" value="InterPro"/>
</dbReference>
<gene>
    <name evidence="2" type="ORF">NADFUDRAFT_82603</name>
</gene>
<reference evidence="2 3" key="1">
    <citation type="journal article" date="2016" name="Proc. Natl. Acad. Sci. U.S.A.">
        <title>Comparative genomics of biotechnologically important yeasts.</title>
        <authorList>
            <person name="Riley R."/>
            <person name="Haridas S."/>
            <person name="Wolfe K.H."/>
            <person name="Lopes M.R."/>
            <person name="Hittinger C.T."/>
            <person name="Goeker M."/>
            <person name="Salamov A.A."/>
            <person name="Wisecaver J.H."/>
            <person name="Long T.M."/>
            <person name="Calvey C.H."/>
            <person name="Aerts A.L."/>
            <person name="Barry K.W."/>
            <person name="Choi C."/>
            <person name="Clum A."/>
            <person name="Coughlan A.Y."/>
            <person name="Deshpande S."/>
            <person name="Douglass A.P."/>
            <person name="Hanson S.J."/>
            <person name="Klenk H.-P."/>
            <person name="LaButti K.M."/>
            <person name="Lapidus A."/>
            <person name="Lindquist E.A."/>
            <person name="Lipzen A.M."/>
            <person name="Meier-Kolthoff J.P."/>
            <person name="Ohm R.A."/>
            <person name="Otillar R.P."/>
            <person name="Pangilinan J.L."/>
            <person name="Peng Y."/>
            <person name="Rokas A."/>
            <person name="Rosa C.A."/>
            <person name="Scheuner C."/>
            <person name="Sibirny A.A."/>
            <person name="Slot J.C."/>
            <person name="Stielow J.B."/>
            <person name="Sun H."/>
            <person name="Kurtzman C.P."/>
            <person name="Blackwell M."/>
            <person name="Grigoriev I.V."/>
            <person name="Jeffries T.W."/>
        </authorList>
    </citation>
    <scope>NUCLEOTIDE SEQUENCE [LARGE SCALE GENOMIC DNA]</scope>
    <source>
        <strain evidence="2 3">DSM 6958</strain>
    </source>
</reference>
<dbReference type="InterPro" id="IPR000999">
    <property type="entry name" value="RNase_III_dom"/>
</dbReference>
<evidence type="ECO:0000313" key="2">
    <source>
        <dbReference type="EMBL" id="ODQ65573.1"/>
    </source>
</evidence>
<keyword evidence="3" id="KW-1185">Reference proteome</keyword>
<accession>A0A1E3PJG9</accession>
<evidence type="ECO:0000259" key="1">
    <source>
        <dbReference type="Pfam" id="PF14622"/>
    </source>
</evidence>